<name>A0ABP8RHX8_9MYCO</name>
<accession>A0ABP8RHX8</accession>
<dbReference type="EMBL" id="BAABGF010000022">
    <property type="protein sequence ID" value="GAA4538606.1"/>
    <property type="molecule type" value="Genomic_DNA"/>
</dbReference>
<organism evidence="3 4">
    <name type="scientific">Mycobacterium paraffinicum</name>
    <dbReference type="NCBI Taxonomy" id="53378"/>
    <lineage>
        <taxon>Bacteria</taxon>
        <taxon>Bacillati</taxon>
        <taxon>Actinomycetota</taxon>
        <taxon>Actinomycetes</taxon>
        <taxon>Mycobacteriales</taxon>
        <taxon>Mycobacteriaceae</taxon>
        <taxon>Mycobacterium</taxon>
    </lineage>
</organism>
<evidence type="ECO:0000313" key="4">
    <source>
        <dbReference type="Proteomes" id="UP001501417"/>
    </source>
</evidence>
<dbReference type="Pfam" id="PF13701">
    <property type="entry name" value="DDE_Tnp_1_4"/>
    <property type="match status" value="1"/>
</dbReference>
<evidence type="ECO:0000256" key="1">
    <source>
        <dbReference type="SAM" id="MobiDB-lite"/>
    </source>
</evidence>
<dbReference type="InterPro" id="IPR025668">
    <property type="entry name" value="Tnp_DDE_dom"/>
</dbReference>
<gene>
    <name evidence="3" type="ORF">GCM10023161_16920</name>
</gene>
<feature type="compositionally biased region" description="Basic and acidic residues" evidence="1">
    <location>
        <begin position="450"/>
        <end position="464"/>
    </location>
</feature>
<feature type="region of interest" description="Disordered" evidence="1">
    <location>
        <begin position="435"/>
        <end position="540"/>
    </location>
</feature>
<comment type="caution">
    <text evidence="3">The sequence shown here is derived from an EMBL/GenBank/DDBJ whole genome shotgun (WGS) entry which is preliminary data.</text>
</comment>
<proteinExistence type="predicted"/>
<dbReference type="Proteomes" id="UP001501417">
    <property type="component" value="Unassembled WGS sequence"/>
</dbReference>
<evidence type="ECO:0000313" key="3">
    <source>
        <dbReference type="EMBL" id="GAA4538606.1"/>
    </source>
</evidence>
<protein>
    <recommendedName>
        <fullName evidence="2">Transposase DDE domain-containing protein</fullName>
    </recommendedName>
</protein>
<sequence>MFDVDDVVLASPRRPVPHPVITASEDDLTPVAGVALWGPLLDRLNVVAEADRRGLRAIGPGGYSGGQCYRALTELLLAGGDFLSDRVLLADPATTVLRGTNPLPSVPTLWRFVAGADLGRVAKAAAVNRVMLRRAWAVGAAPAGDRLTIDPDATRVATYGCGKQGSAFSRTGQTALSPLVGVLGETGDVLALRARGGAANDGRAMGSFIDECVSAIPAGCQDNYRLWLRVDSAGYQQDVIAAAERHGADYSVTVKQYKPVAAVIHALATDPDTVWTPALGHETGKGSQIAETTTTVLGRSVRLIVRRQPKRCGDQLAFDDLDGWQLHAIITNVTADKLSAAEVEAHHRLRGGIPEDTIRALKNDFGMIHAPVQPSSVTGCTGRPPPWPTTSGCGCAPWRCPAQSAERAANDCAWHFSTSPPDWCVTVDACTYVSPPPTLTSRRSAPRCDTSGRYRPSVDRREPARQCNPAPHREPPTATSRSVVPKTGHRTAAAAAHRHLRYRPQAFDHHQRVPTAQPPPTRPPNKVITSQAEKSGSDGR</sequence>
<evidence type="ECO:0000259" key="2">
    <source>
        <dbReference type="Pfam" id="PF13701"/>
    </source>
</evidence>
<feature type="domain" description="Transposase DDE" evidence="2">
    <location>
        <begin position="79"/>
        <end position="367"/>
    </location>
</feature>
<keyword evidence="4" id="KW-1185">Reference proteome</keyword>
<reference evidence="4" key="1">
    <citation type="journal article" date="2019" name="Int. J. Syst. Evol. Microbiol.">
        <title>The Global Catalogue of Microorganisms (GCM) 10K type strain sequencing project: providing services to taxonomists for standard genome sequencing and annotation.</title>
        <authorList>
            <consortium name="The Broad Institute Genomics Platform"/>
            <consortium name="The Broad Institute Genome Sequencing Center for Infectious Disease"/>
            <person name="Wu L."/>
            <person name="Ma J."/>
        </authorList>
    </citation>
    <scope>NUCLEOTIDE SEQUENCE [LARGE SCALE GENOMIC DNA]</scope>
    <source>
        <strain evidence="4">JCM 17782</strain>
    </source>
</reference>